<dbReference type="GO" id="GO:0046872">
    <property type="term" value="F:metal ion binding"/>
    <property type="evidence" value="ECO:0007669"/>
    <property type="project" value="UniProtKB-KW"/>
</dbReference>
<name>A0A4R3ZRL8_9ACTN</name>
<dbReference type="InterPro" id="IPR015797">
    <property type="entry name" value="NUDIX_hydrolase-like_dom_sf"/>
</dbReference>
<dbReference type="InterPro" id="IPR039121">
    <property type="entry name" value="NUDT19"/>
</dbReference>
<evidence type="ECO:0000256" key="6">
    <source>
        <dbReference type="ARBA" id="ARBA00023211"/>
    </source>
</evidence>
<protein>
    <recommendedName>
        <fullName evidence="7">Nudix hydrolase domain-containing protein</fullName>
    </recommendedName>
</protein>
<dbReference type="SUPFAM" id="SSF55811">
    <property type="entry name" value="Nudix"/>
    <property type="match status" value="1"/>
</dbReference>
<proteinExistence type="predicted"/>
<gene>
    <name evidence="8" type="ORF">EDD19_1187</name>
</gene>
<evidence type="ECO:0000313" key="9">
    <source>
        <dbReference type="Proteomes" id="UP000295805"/>
    </source>
</evidence>
<comment type="caution">
    <text evidence="8">The sequence shown here is derived from an EMBL/GenBank/DDBJ whole genome shotgun (WGS) entry which is preliminary data.</text>
</comment>
<evidence type="ECO:0000256" key="2">
    <source>
        <dbReference type="ARBA" id="ARBA00001946"/>
    </source>
</evidence>
<comment type="cofactor">
    <cofactor evidence="2">
        <name>Mg(2+)</name>
        <dbReference type="ChEBI" id="CHEBI:18420"/>
    </cofactor>
</comment>
<evidence type="ECO:0000256" key="4">
    <source>
        <dbReference type="ARBA" id="ARBA00022801"/>
    </source>
</evidence>
<dbReference type="PANTHER" id="PTHR12318">
    <property type="entry name" value="TESTOSTERONE-REGULATED PROTEIN RP2"/>
    <property type="match status" value="1"/>
</dbReference>
<keyword evidence="3" id="KW-0479">Metal-binding</keyword>
<feature type="domain" description="Nudix hydrolase" evidence="7">
    <location>
        <begin position="24"/>
        <end position="238"/>
    </location>
</feature>
<evidence type="ECO:0000256" key="5">
    <source>
        <dbReference type="ARBA" id="ARBA00022842"/>
    </source>
</evidence>
<keyword evidence="6" id="KW-0464">Manganese</keyword>
<keyword evidence="5" id="KW-0460">Magnesium</keyword>
<dbReference type="CDD" id="cd18870">
    <property type="entry name" value="NUDIX_AcylCoAdiphos_Nudt19"/>
    <property type="match status" value="1"/>
</dbReference>
<reference evidence="8 9" key="1">
    <citation type="submission" date="2019-03" db="EMBL/GenBank/DDBJ databases">
        <title>Root nodule microbial communities of legume samples collected from USA, Mexico and Botswana.</title>
        <authorList>
            <person name="Hirsch A."/>
        </authorList>
    </citation>
    <scope>NUCLEOTIDE SEQUENCE [LARGE SCALE GENOMIC DNA]</scope>
    <source>
        <strain evidence="8 9">55</strain>
    </source>
</reference>
<dbReference type="Gene3D" id="3.90.79.10">
    <property type="entry name" value="Nucleoside Triphosphate Pyrophosphohydrolase"/>
    <property type="match status" value="1"/>
</dbReference>
<evidence type="ECO:0000259" key="7">
    <source>
        <dbReference type="PROSITE" id="PS51462"/>
    </source>
</evidence>
<keyword evidence="4" id="KW-0378">Hydrolase</keyword>
<evidence type="ECO:0000256" key="1">
    <source>
        <dbReference type="ARBA" id="ARBA00001936"/>
    </source>
</evidence>
<dbReference type="AlphaFoldDB" id="A0A4R3ZRL8"/>
<dbReference type="PANTHER" id="PTHR12318:SF0">
    <property type="entry name" value="ACYL-COENZYME A DIPHOSPHATASE NUDT19"/>
    <property type="match status" value="1"/>
</dbReference>
<sequence>MTGVAGANGGGGDTHAGYAPDSVPIREAATVALIRDARVGGGVEVFLQHRVSTMQFAAGMSVFPGGGVEPRDYHGTRSWRGPAPRWWAERFGIDEGRAAAAVRGVARELFEETGVLLAEPAEPTPRPTTPAAVPPASPGVAERRALDAGHGDLDSLLAAHDLVLSAHLLRPWDRWTTPIGPQRRYDTLFFVAALPEGTEPDGGTSEARAAEWIRADDAAQAGILGHLGMLRPTLDVLSDLAGAADVAEVLATERAIAPGGN</sequence>
<dbReference type="InterPro" id="IPR000086">
    <property type="entry name" value="NUDIX_hydrolase_dom"/>
</dbReference>
<comment type="cofactor">
    <cofactor evidence="1">
        <name>Mn(2+)</name>
        <dbReference type="ChEBI" id="CHEBI:29035"/>
    </cofactor>
</comment>
<dbReference type="GO" id="GO:0016818">
    <property type="term" value="F:hydrolase activity, acting on acid anhydrides, in phosphorus-containing anhydrides"/>
    <property type="evidence" value="ECO:0007669"/>
    <property type="project" value="InterPro"/>
</dbReference>
<evidence type="ECO:0000313" key="8">
    <source>
        <dbReference type="EMBL" id="TCW22824.1"/>
    </source>
</evidence>
<dbReference type="EMBL" id="SMCX01000018">
    <property type="protein sequence ID" value="TCW22824.1"/>
    <property type="molecule type" value="Genomic_DNA"/>
</dbReference>
<accession>A0A4R3ZRL8</accession>
<dbReference type="PROSITE" id="PS51462">
    <property type="entry name" value="NUDIX"/>
    <property type="match status" value="1"/>
</dbReference>
<dbReference type="Proteomes" id="UP000295805">
    <property type="component" value="Unassembled WGS sequence"/>
</dbReference>
<evidence type="ECO:0000256" key="3">
    <source>
        <dbReference type="ARBA" id="ARBA00022723"/>
    </source>
</evidence>
<organism evidence="8 9">
    <name type="scientific">Dietzia cinnamea</name>
    <dbReference type="NCBI Taxonomy" id="321318"/>
    <lineage>
        <taxon>Bacteria</taxon>
        <taxon>Bacillati</taxon>
        <taxon>Actinomycetota</taxon>
        <taxon>Actinomycetes</taxon>
        <taxon>Mycobacteriales</taxon>
        <taxon>Dietziaceae</taxon>
        <taxon>Dietzia</taxon>
    </lineage>
</organism>